<name>A0A2V2YHH5_9BACL</name>
<organism evidence="3 4">
    <name type="scientific">Paenibacillus cellulosilyticus</name>
    <dbReference type="NCBI Taxonomy" id="375489"/>
    <lineage>
        <taxon>Bacteria</taxon>
        <taxon>Bacillati</taxon>
        <taxon>Bacillota</taxon>
        <taxon>Bacilli</taxon>
        <taxon>Bacillales</taxon>
        <taxon>Paenibacillaceae</taxon>
        <taxon>Paenibacillus</taxon>
    </lineage>
</organism>
<dbReference type="RefSeq" id="WP_174812766.1">
    <property type="nucleotide sequence ID" value="NZ_CP054613.1"/>
</dbReference>
<dbReference type="InterPro" id="IPR001387">
    <property type="entry name" value="Cro/C1-type_HTH"/>
</dbReference>
<dbReference type="PROSITE" id="PS50943">
    <property type="entry name" value="HTH_CROC1"/>
    <property type="match status" value="1"/>
</dbReference>
<dbReference type="SUPFAM" id="SSF47413">
    <property type="entry name" value="lambda repressor-like DNA-binding domains"/>
    <property type="match status" value="1"/>
</dbReference>
<evidence type="ECO:0000256" key="1">
    <source>
        <dbReference type="ARBA" id="ARBA00023125"/>
    </source>
</evidence>
<keyword evidence="4" id="KW-1185">Reference proteome</keyword>
<dbReference type="AlphaFoldDB" id="A0A2V2YHH5"/>
<dbReference type="InterPro" id="IPR010982">
    <property type="entry name" value="Lambda_DNA-bd_dom_sf"/>
</dbReference>
<comment type="caution">
    <text evidence="3">The sequence shown here is derived from an EMBL/GenBank/DDBJ whole genome shotgun (WGS) entry which is preliminary data.</text>
</comment>
<dbReference type="SMART" id="SM00530">
    <property type="entry name" value="HTH_XRE"/>
    <property type="match status" value="1"/>
</dbReference>
<gene>
    <name evidence="3" type="ORF">DFQ01_13727</name>
</gene>
<dbReference type="Proteomes" id="UP000246635">
    <property type="component" value="Unassembled WGS sequence"/>
</dbReference>
<keyword evidence="1 3" id="KW-0238">DNA-binding</keyword>
<protein>
    <submittedName>
        <fullName evidence="3">DNA-binding XRE family transcriptional regulator</fullName>
    </submittedName>
</protein>
<feature type="domain" description="HTH cro/C1-type" evidence="2">
    <location>
        <begin position="8"/>
        <end position="68"/>
    </location>
</feature>
<sequence length="110" mass="12595">MHSLGQKIKELRTHAHLTQMDLADRLNLKYGGVIGKSMISKWENDLEEPSLANGRNLARFFNITLDELLGLNLEIATPGPTQEDEGWSVEELEEIERFKALIRHKRSLNN</sequence>
<reference evidence="3 4" key="1">
    <citation type="submission" date="2018-05" db="EMBL/GenBank/DDBJ databases">
        <title>Genomic Encyclopedia of Type Strains, Phase III (KMG-III): the genomes of soil and plant-associated and newly described type strains.</title>
        <authorList>
            <person name="Whitman W."/>
        </authorList>
    </citation>
    <scope>NUCLEOTIDE SEQUENCE [LARGE SCALE GENOMIC DNA]</scope>
    <source>
        <strain evidence="3 4">CECT 5696</strain>
    </source>
</reference>
<dbReference type="GO" id="GO:0003677">
    <property type="term" value="F:DNA binding"/>
    <property type="evidence" value="ECO:0007669"/>
    <property type="project" value="UniProtKB-KW"/>
</dbReference>
<evidence type="ECO:0000259" key="2">
    <source>
        <dbReference type="PROSITE" id="PS50943"/>
    </source>
</evidence>
<dbReference type="CDD" id="cd00093">
    <property type="entry name" value="HTH_XRE"/>
    <property type="match status" value="1"/>
</dbReference>
<accession>A0A2V2YHH5</accession>
<evidence type="ECO:0000313" key="3">
    <source>
        <dbReference type="EMBL" id="PWV92040.1"/>
    </source>
</evidence>
<evidence type="ECO:0000313" key="4">
    <source>
        <dbReference type="Proteomes" id="UP000246635"/>
    </source>
</evidence>
<dbReference type="PANTHER" id="PTHR46558">
    <property type="entry name" value="TRACRIPTIONAL REGULATORY PROTEIN-RELATED-RELATED"/>
    <property type="match status" value="1"/>
</dbReference>
<dbReference type="Pfam" id="PF01381">
    <property type="entry name" value="HTH_3"/>
    <property type="match status" value="1"/>
</dbReference>
<dbReference type="Gene3D" id="1.10.260.40">
    <property type="entry name" value="lambda repressor-like DNA-binding domains"/>
    <property type="match status" value="1"/>
</dbReference>
<proteinExistence type="predicted"/>
<dbReference type="EMBL" id="QGTQ01000037">
    <property type="protein sequence ID" value="PWV92040.1"/>
    <property type="molecule type" value="Genomic_DNA"/>
</dbReference>
<dbReference type="PANTHER" id="PTHR46558:SF11">
    <property type="entry name" value="HTH-TYPE TRANSCRIPTIONAL REGULATOR XRE"/>
    <property type="match status" value="1"/>
</dbReference>